<dbReference type="InterPro" id="IPR036852">
    <property type="entry name" value="Peptidase_S8/S53_dom_sf"/>
</dbReference>
<evidence type="ECO:0000256" key="2">
    <source>
        <dbReference type="ARBA" id="ARBA00022670"/>
    </source>
</evidence>
<feature type="non-terminal residue" evidence="8">
    <location>
        <position position="1"/>
    </location>
</feature>
<keyword evidence="4" id="KW-0720">Serine protease</keyword>
<proteinExistence type="inferred from homology"/>
<dbReference type="InterPro" id="IPR000209">
    <property type="entry name" value="Peptidase_S8/S53_dom"/>
</dbReference>
<evidence type="ECO:0000256" key="5">
    <source>
        <dbReference type="PROSITE-ProRule" id="PRU01240"/>
    </source>
</evidence>
<gene>
    <name evidence="8" type="ORF">IWQ60_012632</name>
</gene>
<dbReference type="GO" id="GO:0006508">
    <property type="term" value="P:proteolysis"/>
    <property type="evidence" value="ECO:0007669"/>
    <property type="project" value="UniProtKB-KW"/>
</dbReference>
<protein>
    <recommendedName>
        <fullName evidence="7">Peptidase S8/S53 domain-containing protein</fullName>
    </recommendedName>
</protein>
<feature type="domain" description="Peptidase S8/S53" evidence="7">
    <location>
        <begin position="57"/>
        <end position="282"/>
    </location>
</feature>
<dbReference type="InterPro" id="IPR015500">
    <property type="entry name" value="Peptidase_S8_subtilisin-rel"/>
</dbReference>
<dbReference type="Gene3D" id="3.40.50.200">
    <property type="entry name" value="Peptidase S8/S53 domain"/>
    <property type="match status" value="1"/>
</dbReference>
<dbReference type="Proteomes" id="UP001150569">
    <property type="component" value="Unassembled WGS sequence"/>
</dbReference>
<evidence type="ECO:0000256" key="6">
    <source>
        <dbReference type="SAM" id="MobiDB-lite"/>
    </source>
</evidence>
<evidence type="ECO:0000313" key="9">
    <source>
        <dbReference type="Proteomes" id="UP001150569"/>
    </source>
</evidence>
<evidence type="ECO:0000259" key="7">
    <source>
        <dbReference type="Pfam" id="PF00082"/>
    </source>
</evidence>
<dbReference type="EMBL" id="JANBPT010002303">
    <property type="protein sequence ID" value="KAJ1902921.1"/>
    <property type="molecule type" value="Genomic_DNA"/>
</dbReference>
<dbReference type="PANTHER" id="PTHR43806">
    <property type="entry name" value="PEPTIDASE S8"/>
    <property type="match status" value="1"/>
</dbReference>
<dbReference type="PROSITE" id="PS00136">
    <property type="entry name" value="SUBTILASE_ASP"/>
    <property type="match status" value="1"/>
</dbReference>
<keyword evidence="2" id="KW-0645">Protease</keyword>
<evidence type="ECO:0000256" key="1">
    <source>
        <dbReference type="ARBA" id="ARBA00011073"/>
    </source>
</evidence>
<evidence type="ECO:0000256" key="4">
    <source>
        <dbReference type="ARBA" id="ARBA00022825"/>
    </source>
</evidence>
<keyword evidence="3" id="KW-0378">Hydrolase</keyword>
<dbReference type="SUPFAM" id="SSF52743">
    <property type="entry name" value="Subtilisin-like"/>
    <property type="match status" value="1"/>
</dbReference>
<keyword evidence="9" id="KW-1185">Reference proteome</keyword>
<comment type="caution">
    <text evidence="5">Lacks conserved residue(s) required for the propagation of feature annotation.</text>
</comment>
<dbReference type="GO" id="GO:0005615">
    <property type="term" value="C:extracellular space"/>
    <property type="evidence" value="ECO:0007669"/>
    <property type="project" value="TreeGrafter"/>
</dbReference>
<evidence type="ECO:0000313" key="8">
    <source>
        <dbReference type="EMBL" id="KAJ1902921.1"/>
    </source>
</evidence>
<reference evidence="8" key="1">
    <citation type="submission" date="2022-07" db="EMBL/GenBank/DDBJ databases">
        <title>Phylogenomic reconstructions and comparative analyses of Kickxellomycotina fungi.</title>
        <authorList>
            <person name="Reynolds N.K."/>
            <person name="Stajich J.E."/>
            <person name="Barry K."/>
            <person name="Grigoriev I.V."/>
            <person name="Crous P."/>
            <person name="Smith M.E."/>
        </authorList>
    </citation>
    <scope>NUCLEOTIDE SEQUENCE</scope>
    <source>
        <strain evidence="8">RSA 861</strain>
    </source>
</reference>
<evidence type="ECO:0000256" key="3">
    <source>
        <dbReference type="ARBA" id="ARBA00022801"/>
    </source>
</evidence>
<dbReference type="PROSITE" id="PS00137">
    <property type="entry name" value="SUBTILASE_HIS"/>
    <property type="match status" value="1"/>
</dbReference>
<sequence>GESLKHNKEKIRTALAARSNRLAARDDSGPPQNPPLENLAHSMTGVDRAHSELNLRGQDIKIGIVDTGVDYDHPAFGACFKTPDCRIQYGSDLVGNDYDGDTNPVTIPNPYPYDACMGHGTHVTGIIAGDDGVYQGVAPKATLGIYKIFGCAGEGSVGEDAVMLGMQAAANDGMDVINVSAGEPGQWASSPAAMLANALTLKGVTVIAANGNFGLENLYADSDPSVGDAAFSVTSHNPTYYWANTFNVTAAGQTTRLLRSNDYAFPWPAFVYEGTPLRRVADSAGKYTGCSGYAAGALDGVIVLADLADECSSDDQVDIAATAGAVGIVFGLPTQTLPRYTMLRAPHTIAIGVVALNDGNLLLDLVKANPQGVVITSDSELR</sequence>
<dbReference type="OrthoDB" id="10256524at2759"/>
<dbReference type="InterPro" id="IPR023827">
    <property type="entry name" value="Peptidase_S8_Asp-AS"/>
</dbReference>
<comment type="caution">
    <text evidence="8">The sequence shown here is derived from an EMBL/GenBank/DDBJ whole genome shotgun (WGS) entry which is preliminary data.</text>
</comment>
<dbReference type="GO" id="GO:0004252">
    <property type="term" value="F:serine-type endopeptidase activity"/>
    <property type="evidence" value="ECO:0007669"/>
    <property type="project" value="InterPro"/>
</dbReference>
<dbReference type="Pfam" id="PF00082">
    <property type="entry name" value="Peptidase_S8"/>
    <property type="match status" value="1"/>
</dbReference>
<dbReference type="InterPro" id="IPR022398">
    <property type="entry name" value="Peptidase_S8_His-AS"/>
</dbReference>
<comment type="similarity">
    <text evidence="1 5">Belongs to the peptidase S8 family.</text>
</comment>
<organism evidence="8 9">
    <name type="scientific">Tieghemiomyces parasiticus</name>
    <dbReference type="NCBI Taxonomy" id="78921"/>
    <lineage>
        <taxon>Eukaryota</taxon>
        <taxon>Fungi</taxon>
        <taxon>Fungi incertae sedis</taxon>
        <taxon>Zoopagomycota</taxon>
        <taxon>Kickxellomycotina</taxon>
        <taxon>Dimargaritomycetes</taxon>
        <taxon>Dimargaritales</taxon>
        <taxon>Dimargaritaceae</taxon>
        <taxon>Tieghemiomyces</taxon>
    </lineage>
</organism>
<feature type="non-terminal residue" evidence="8">
    <location>
        <position position="382"/>
    </location>
</feature>
<feature type="region of interest" description="Disordered" evidence="6">
    <location>
        <begin position="16"/>
        <end position="37"/>
    </location>
</feature>
<dbReference type="PRINTS" id="PR00723">
    <property type="entry name" value="SUBTILISIN"/>
</dbReference>
<dbReference type="AlphaFoldDB" id="A0A9W8DGA6"/>
<dbReference type="PROSITE" id="PS51892">
    <property type="entry name" value="SUBTILASE"/>
    <property type="match status" value="1"/>
</dbReference>
<accession>A0A9W8DGA6</accession>
<dbReference type="InterPro" id="IPR050131">
    <property type="entry name" value="Peptidase_S8_subtilisin-like"/>
</dbReference>
<dbReference type="PANTHER" id="PTHR43806:SF66">
    <property type="entry name" value="SERIN ENDOPEPTIDASE"/>
    <property type="match status" value="1"/>
</dbReference>
<name>A0A9W8DGA6_9FUNG</name>